<accession>A0A9D1ZCI8</accession>
<keyword evidence="1" id="KW-1133">Transmembrane helix</keyword>
<dbReference type="Proteomes" id="UP000824133">
    <property type="component" value="Unassembled WGS sequence"/>
</dbReference>
<dbReference type="Pfam" id="PF19789">
    <property type="entry name" value="DUF6273"/>
    <property type="match status" value="1"/>
</dbReference>
<name>A0A9D1ZCI8_9ACTN</name>
<evidence type="ECO:0000313" key="3">
    <source>
        <dbReference type="EMBL" id="HIY80334.1"/>
    </source>
</evidence>
<evidence type="ECO:0000259" key="2">
    <source>
        <dbReference type="Pfam" id="PF19789"/>
    </source>
</evidence>
<reference evidence="3" key="1">
    <citation type="journal article" date="2021" name="PeerJ">
        <title>Extensive microbial diversity within the chicken gut microbiome revealed by metagenomics and culture.</title>
        <authorList>
            <person name="Gilroy R."/>
            <person name="Ravi A."/>
            <person name="Getino M."/>
            <person name="Pursley I."/>
            <person name="Horton D.L."/>
            <person name="Alikhan N.F."/>
            <person name="Baker D."/>
            <person name="Gharbi K."/>
            <person name="Hall N."/>
            <person name="Watson M."/>
            <person name="Adriaenssens E.M."/>
            <person name="Foster-Nyarko E."/>
            <person name="Jarju S."/>
            <person name="Secka A."/>
            <person name="Antonio M."/>
            <person name="Oren A."/>
            <person name="Chaudhuri R.R."/>
            <person name="La Ragione R."/>
            <person name="Hildebrand F."/>
            <person name="Pallen M.J."/>
        </authorList>
    </citation>
    <scope>NUCLEOTIDE SEQUENCE</scope>
    <source>
        <strain evidence="3">ChiHjej10B9-743</strain>
    </source>
</reference>
<evidence type="ECO:0000256" key="1">
    <source>
        <dbReference type="SAM" id="Phobius"/>
    </source>
</evidence>
<keyword evidence="1" id="KW-0472">Membrane</keyword>
<dbReference type="AlphaFoldDB" id="A0A9D1ZCI8"/>
<evidence type="ECO:0000313" key="4">
    <source>
        <dbReference type="Proteomes" id="UP000824133"/>
    </source>
</evidence>
<keyword evidence="1" id="KW-0812">Transmembrane</keyword>
<proteinExistence type="predicted"/>
<gene>
    <name evidence="3" type="ORF">IAA42_07890</name>
</gene>
<organism evidence="3 4">
    <name type="scientific">Candidatus Olsenella excrementavium</name>
    <dbReference type="NCBI Taxonomy" id="2838709"/>
    <lineage>
        <taxon>Bacteria</taxon>
        <taxon>Bacillati</taxon>
        <taxon>Actinomycetota</taxon>
        <taxon>Coriobacteriia</taxon>
        <taxon>Coriobacteriales</taxon>
        <taxon>Atopobiaceae</taxon>
        <taxon>Olsenella</taxon>
    </lineage>
</organism>
<dbReference type="InterPro" id="IPR046240">
    <property type="entry name" value="DUF6273"/>
</dbReference>
<feature type="domain" description="DUF6273" evidence="2">
    <location>
        <begin position="136"/>
        <end position="320"/>
    </location>
</feature>
<protein>
    <recommendedName>
        <fullName evidence="2">DUF6273 domain-containing protein</fullName>
    </recommendedName>
</protein>
<dbReference type="EMBL" id="DXCP01000056">
    <property type="protein sequence ID" value="HIY80334.1"/>
    <property type="molecule type" value="Genomic_DNA"/>
</dbReference>
<reference evidence="3" key="2">
    <citation type="submission" date="2021-04" db="EMBL/GenBank/DDBJ databases">
        <authorList>
            <person name="Gilroy R."/>
        </authorList>
    </citation>
    <scope>NUCLEOTIDE SEQUENCE</scope>
    <source>
        <strain evidence="3">ChiHjej10B9-743</strain>
    </source>
</reference>
<sequence>MSDRRGGCLTALLLVLSVSLVIVGGGFLYLVATGRMPLLDRSEVVSSSDDQVLRPGDFADYDWEELAYVARLIAEAPSDEEGVNTAREWGVEVGDVRPLSLTDGRQASMTVVGIRCDERSDGTGRAGLTLMVSPISIRPMNESGSNEGGWEASSLRAWLKDDGLALLPTELAEEVASVRKSTNNIGIASDRSCVTATDDRLWLFSLSEVAGEIDLFANEYGDEVRERTYYIDYGVYDEILSAEGEQYSYFREAGVTCSSDSNGVLALEYGSAPTAWWYRSPYPVSFEGEKGTYFYQVMDTGYPSSLGSVGQGAGVTVGLCL</sequence>
<feature type="transmembrane region" description="Helical" evidence="1">
    <location>
        <begin position="12"/>
        <end position="32"/>
    </location>
</feature>
<comment type="caution">
    <text evidence="3">The sequence shown here is derived from an EMBL/GenBank/DDBJ whole genome shotgun (WGS) entry which is preliminary data.</text>
</comment>